<dbReference type="AlphaFoldDB" id="A0A8X6MQM6"/>
<reference evidence="1" key="1">
    <citation type="submission" date="2020-08" db="EMBL/GenBank/DDBJ databases">
        <title>Multicomponent nature underlies the extraordinary mechanical properties of spider dragline silk.</title>
        <authorList>
            <person name="Kono N."/>
            <person name="Nakamura H."/>
            <person name="Mori M."/>
            <person name="Yoshida Y."/>
            <person name="Ohtoshi R."/>
            <person name="Malay A.D."/>
            <person name="Moran D.A.P."/>
            <person name="Tomita M."/>
            <person name="Numata K."/>
            <person name="Arakawa K."/>
        </authorList>
    </citation>
    <scope>NUCLEOTIDE SEQUENCE</scope>
</reference>
<name>A0A8X6MQM6_NEPPI</name>
<dbReference type="EMBL" id="BMAW01001101">
    <property type="protein sequence ID" value="GFS72541.1"/>
    <property type="molecule type" value="Genomic_DNA"/>
</dbReference>
<comment type="caution">
    <text evidence="1">The sequence shown here is derived from an EMBL/GenBank/DDBJ whole genome shotgun (WGS) entry which is preliminary data.</text>
</comment>
<dbReference type="Proteomes" id="UP000887013">
    <property type="component" value="Unassembled WGS sequence"/>
</dbReference>
<gene>
    <name evidence="1" type="ORF">NPIL_568541</name>
</gene>
<sequence>MVRRKKKNKKENMKKRGGERVFPCDQKSFWDCPLRTVNFFGQRMRKCHQRVGVRVMGRGGFVFHSDSKWRLAGVDGEVIFEQSSF</sequence>
<organism evidence="1 2">
    <name type="scientific">Nephila pilipes</name>
    <name type="common">Giant wood spider</name>
    <name type="synonym">Nephila maculata</name>
    <dbReference type="NCBI Taxonomy" id="299642"/>
    <lineage>
        <taxon>Eukaryota</taxon>
        <taxon>Metazoa</taxon>
        <taxon>Ecdysozoa</taxon>
        <taxon>Arthropoda</taxon>
        <taxon>Chelicerata</taxon>
        <taxon>Arachnida</taxon>
        <taxon>Araneae</taxon>
        <taxon>Araneomorphae</taxon>
        <taxon>Entelegynae</taxon>
        <taxon>Araneoidea</taxon>
        <taxon>Nephilidae</taxon>
        <taxon>Nephila</taxon>
    </lineage>
</organism>
<proteinExistence type="predicted"/>
<accession>A0A8X6MQM6</accession>
<evidence type="ECO:0000313" key="1">
    <source>
        <dbReference type="EMBL" id="GFS72541.1"/>
    </source>
</evidence>
<evidence type="ECO:0000313" key="2">
    <source>
        <dbReference type="Proteomes" id="UP000887013"/>
    </source>
</evidence>
<protein>
    <submittedName>
        <fullName evidence="1">Uncharacterized protein</fullName>
    </submittedName>
</protein>
<keyword evidence="2" id="KW-1185">Reference proteome</keyword>